<comment type="caution">
    <text evidence="2">The sequence shown here is derived from an EMBL/GenBank/DDBJ whole genome shotgun (WGS) entry which is preliminary data.</text>
</comment>
<dbReference type="InterPro" id="IPR003121">
    <property type="entry name" value="SWIB_MDM2_domain"/>
</dbReference>
<gene>
    <name evidence="2" type="ORF">RND81_11G215100</name>
</gene>
<dbReference type="PROSITE" id="PS51925">
    <property type="entry name" value="SWIB_MDM2"/>
    <property type="match status" value="1"/>
</dbReference>
<dbReference type="SMART" id="SM00151">
    <property type="entry name" value="SWIB"/>
    <property type="match status" value="1"/>
</dbReference>
<proteinExistence type="predicted"/>
<dbReference type="Proteomes" id="UP001443914">
    <property type="component" value="Unassembled WGS sequence"/>
</dbReference>
<dbReference type="InterPro" id="IPR036885">
    <property type="entry name" value="SWIB_MDM2_dom_sf"/>
</dbReference>
<dbReference type="EMBL" id="JBDFQZ010000011">
    <property type="protein sequence ID" value="KAK9678491.1"/>
    <property type="molecule type" value="Genomic_DNA"/>
</dbReference>
<evidence type="ECO:0000313" key="2">
    <source>
        <dbReference type="EMBL" id="KAK9678491.1"/>
    </source>
</evidence>
<dbReference type="PANTHER" id="PTHR13844">
    <property type="entry name" value="SWI/SNF-RELATED MATRIX-ASSOCIATED ACTIN-DEPENDENT REGULATOR OF CHROMATIN SUBFAMILY D"/>
    <property type="match status" value="1"/>
</dbReference>
<dbReference type="InterPro" id="IPR019835">
    <property type="entry name" value="SWIB_domain"/>
</dbReference>
<evidence type="ECO:0000259" key="1">
    <source>
        <dbReference type="PROSITE" id="PS51925"/>
    </source>
</evidence>
<dbReference type="SUPFAM" id="SSF47592">
    <property type="entry name" value="SWIB/MDM2 domain"/>
    <property type="match status" value="1"/>
</dbReference>
<keyword evidence="3" id="KW-1185">Reference proteome</keyword>
<protein>
    <recommendedName>
        <fullName evidence="1">DM2 domain-containing protein</fullName>
    </recommendedName>
</protein>
<name>A0AAW1HP34_SAPOF</name>
<organism evidence="2 3">
    <name type="scientific">Saponaria officinalis</name>
    <name type="common">Common soapwort</name>
    <name type="synonym">Lychnis saponaria</name>
    <dbReference type="NCBI Taxonomy" id="3572"/>
    <lineage>
        <taxon>Eukaryota</taxon>
        <taxon>Viridiplantae</taxon>
        <taxon>Streptophyta</taxon>
        <taxon>Embryophyta</taxon>
        <taxon>Tracheophyta</taxon>
        <taxon>Spermatophyta</taxon>
        <taxon>Magnoliopsida</taxon>
        <taxon>eudicotyledons</taxon>
        <taxon>Gunneridae</taxon>
        <taxon>Pentapetalae</taxon>
        <taxon>Caryophyllales</taxon>
        <taxon>Caryophyllaceae</taxon>
        <taxon>Caryophylleae</taxon>
        <taxon>Saponaria</taxon>
    </lineage>
</organism>
<dbReference type="AlphaFoldDB" id="A0AAW1HP34"/>
<dbReference type="Gene3D" id="1.10.245.10">
    <property type="entry name" value="SWIB/MDM2 domain"/>
    <property type="match status" value="1"/>
</dbReference>
<accession>A0AAW1HP34</accession>
<dbReference type="Pfam" id="PF02201">
    <property type="entry name" value="SWIB"/>
    <property type="match status" value="1"/>
</dbReference>
<reference evidence="2" key="1">
    <citation type="submission" date="2024-03" db="EMBL/GenBank/DDBJ databases">
        <title>WGS assembly of Saponaria officinalis var. Norfolk2.</title>
        <authorList>
            <person name="Jenkins J."/>
            <person name="Shu S."/>
            <person name="Grimwood J."/>
            <person name="Barry K."/>
            <person name="Goodstein D."/>
            <person name="Schmutz J."/>
            <person name="Leebens-Mack J."/>
            <person name="Osbourn A."/>
        </authorList>
    </citation>
    <scope>NUCLEOTIDE SEQUENCE [LARGE SCALE GENOMIC DNA]</scope>
    <source>
        <strain evidence="2">JIC</strain>
    </source>
</reference>
<feature type="domain" description="DM2" evidence="1">
    <location>
        <begin position="61"/>
        <end position="138"/>
    </location>
</feature>
<dbReference type="CDD" id="cd10567">
    <property type="entry name" value="SWIB-MDM2_like"/>
    <property type="match status" value="1"/>
</dbReference>
<evidence type="ECO:0000313" key="3">
    <source>
        <dbReference type="Proteomes" id="UP001443914"/>
    </source>
</evidence>
<sequence length="138" mass="14497">MASLVGSGLNSAVFGAEKCVLFGVSTTMGPAAVVFPAKLGRSFGGVVACAPAAQSTRKARGITKPRPISPELQDLVGASEISRTQAVKLIWNHIKANNLQDPNNKKIIICDEKLKKIFAGKDSVGFLEISGLISPHLL</sequence>